<comment type="similarity">
    <text evidence="1 4">Belongs to the heat shock protein 70 family.</text>
</comment>
<dbReference type="AlphaFoldDB" id="A0A2G5VBW4"/>
<dbReference type="InterPro" id="IPR013126">
    <property type="entry name" value="Hsp_70_fam"/>
</dbReference>
<dbReference type="InterPro" id="IPR000210">
    <property type="entry name" value="BTB/POZ_dom"/>
</dbReference>
<dbReference type="Gene3D" id="3.90.640.10">
    <property type="entry name" value="Actin, Chain A, domain 4"/>
    <property type="match status" value="1"/>
</dbReference>
<dbReference type="PRINTS" id="PR00301">
    <property type="entry name" value="HEATSHOCK70"/>
</dbReference>
<evidence type="ECO:0000259" key="5">
    <source>
        <dbReference type="PROSITE" id="PS50097"/>
    </source>
</evidence>
<dbReference type="InterPro" id="IPR018181">
    <property type="entry name" value="Heat_shock_70_CS"/>
</dbReference>
<proteinExistence type="inferred from homology"/>
<sequence>MTENGDEKKFVIKHVFENFSEQEKGMGLDGKEENHFGIFWKLGFSICWKNSLEHVYFVVLEFRKSEDVGNEWSMEFETDSHLYNASIIKNKKHSISEKSEKVIDLIQMCYSDLQKYLVKGDLEAEFHVSIKRMTGLKIPKLRRFDDDVAKKFSDVVLMAGNQQFHVSKMYLSSQSTYFESLFSEKPIIKLEDIDPEAFQNFLEVLYGESAINDNTVEGILKLSEIYDAKTVVRRCEEFLLEKSKNSKTVKFGSAKKGLSELKTTSEIRELVPKNADDFKPSVSQRLFPNRSHCAIGIDLGTSYSCVGIYLNGKVEIIPNDHGNRTTPSYVGFTNSERLIGENAKNQATKNPINTVFGAKRLLCRRFDDPAVQSDMKHWPFKVFSSNKAQPVVQVEYKEDIKILTPVEICSMVLQKMKESAESFLGTAVKDAVVSVPNQFNDSQRQAIRDAGAICGLHVLRFISETSAAASAFDRIEDQNVLIFDLGGGHCQVSCVIVFDSIIEVKSVAGDMHLGGEDFDNRMVSHFVDEFKRKYKKDLSTNPRALLRLRNACEQAKRALSTSLQAPIEIDCLFEGIDFYTNITRAFFEELCEDLFRSIICLVEECICESTLDKSEIHEIVIFGGSSRIPKVQEILSDCFSGKKLNKSVDPNEAVAYGTTLHAALLSGAFSPYYKSLLL</sequence>
<dbReference type="InterPro" id="IPR011333">
    <property type="entry name" value="SKP1/BTB/POZ_sf"/>
</dbReference>
<gene>
    <name evidence="6" type="primary">Cnig_chr_II.g7936</name>
    <name evidence="6" type="ORF">B9Z55_007936</name>
</gene>
<evidence type="ECO:0000256" key="3">
    <source>
        <dbReference type="ARBA" id="ARBA00022840"/>
    </source>
</evidence>
<dbReference type="FunFam" id="3.90.640.10:FF:000002">
    <property type="entry name" value="Heat shock 70 kDa"/>
    <property type="match status" value="1"/>
</dbReference>
<keyword evidence="3 4" id="KW-0067">ATP-binding</keyword>
<accession>A0A2G5VBW4</accession>
<dbReference type="GO" id="GO:0140662">
    <property type="term" value="F:ATP-dependent protein folding chaperone"/>
    <property type="evidence" value="ECO:0007669"/>
    <property type="project" value="InterPro"/>
</dbReference>
<dbReference type="SUPFAM" id="SSF54695">
    <property type="entry name" value="POZ domain"/>
    <property type="match status" value="1"/>
</dbReference>
<evidence type="ECO:0000256" key="2">
    <source>
        <dbReference type="ARBA" id="ARBA00022741"/>
    </source>
</evidence>
<dbReference type="EMBL" id="PDUG01000002">
    <property type="protein sequence ID" value="PIC49279.1"/>
    <property type="molecule type" value="Genomic_DNA"/>
</dbReference>
<dbReference type="PANTHER" id="PTHR19375">
    <property type="entry name" value="HEAT SHOCK PROTEIN 70KDA"/>
    <property type="match status" value="1"/>
</dbReference>
<name>A0A2G5VBW4_9PELO</name>
<dbReference type="PROSITE" id="PS50097">
    <property type="entry name" value="BTB"/>
    <property type="match status" value="1"/>
</dbReference>
<keyword evidence="2 4" id="KW-0547">Nucleotide-binding</keyword>
<dbReference type="SUPFAM" id="SSF53067">
    <property type="entry name" value="Actin-like ATPase domain"/>
    <property type="match status" value="2"/>
</dbReference>
<organism evidence="6 7">
    <name type="scientific">Caenorhabditis nigoni</name>
    <dbReference type="NCBI Taxonomy" id="1611254"/>
    <lineage>
        <taxon>Eukaryota</taxon>
        <taxon>Metazoa</taxon>
        <taxon>Ecdysozoa</taxon>
        <taxon>Nematoda</taxon>
        <taxon>Chromadorea</taxon>
        <taxon>Rhabditida</taxon>
        <taxon>Rhabditina</taxon>
        <taxon>Rhabditomorpha</taxon>
        <taxon>Rhabditoidea</taxon>
        <taxon>Rhabditidae</taxon>
        <taxon>Peloderinae</taxon>
        <taxon>Caenorhabditis</taxon>
    </lineage>
</organism>
<dbReference type="Gene3D" id="3.30.30.30">
    <property type="match status" value="1"/>
</dbReference>
<comment type="caution">
    <text evidence="6">The sequence shown here is derived from an EMBL/GenBank/DDBJ whole genome shotgun (WGS) entry which is preliminary data.</text>
</comment>
<dbReference type="Gene3D" id="3.30.710.10">
    <property type="entry name" value="Potassium Channel Kv1.1, Chain A"/>
    <property type="match status" value="1"/>
</dbReference>
<dbReference type="Pfam" id="PF00012">
    <property type="entry name" value="HSP70"/>
    <property type="match status" value="1"/>
</dbReference>
<protein>
    <recommendedName>
        <fullName evidence="5">BTB domain-containing protein</fullName>
    </recommendedName>
</protein>
<dbReference type="FunFam" id="3.30.30.30:FF:000001">
    <property type="entry name" value="heat shock 70 kDa protein-like"/>
    <property type="match status" value="1"/>
</dbReference>
<dbReference type="InterPro" id="IPR043129">
    <property type="entry name" value="ATPase_NBD"/>
</dbReference>
<dbReference type="Pfam" id="PF00651">
    <property type="entry name" value="BTB"/>
    <property type="match status" value="1"/>
</dbReference>
<evidence type="ECO:0000313" key="7">
    <source>
        <dbReference type="Proteomes" id="UP000230233"/>
    </source>
</evidence>
<dbReference type="GO" id="GO:0006950">
    <property type="term" value="P:response to stress"/>
    <property type="evidence" value="ECO:0007669"/>
    <property type="project" value="UniProtKB-ARBA"/>
</dbReference>
<dbReference type="STRING" id="1611254.A0A2G5VBW4"/>
<dbReference type="Gene3D" id="3.30.420.40">
    <property type="match status" value="2"/>
</dbReference>
<dbReference type="SMART" id="SM00225">
    <property type="entry name" value="BTB"/>
    <property type="match status" value="1"/>
</dbReference>
<dbReference type="CDD" id="cd18186">
    <property type="entry name" value="BTB_POZ_ZBTB_KLHL-like"/>
    <property type="match status" value="1"/>
</dbReference>
<dbReference type="Proteomes" id="UP000230233">
    <property type="component" value="Chromosome II"/>
</dbReference>
<reference evidence="7" key="1">
    <citation type="submission" date="2017-10" db="EMBL/GenBank/DDBJ databases">
        <title>Rapid genome shrinkage in a self-fertile nematode reveals novel sperm competition proteins.</title>
        <authorList>
            <person name="Yin D."/>
            <person name="Schwarz E.M."/>
            <person name="Thomas C.G."/>
            <person name="Felde R.L."/>
            <person name="Korf I.F."/>
            <person name="Cutter A.D."/>
            <person name="Schartner C.M."/>
            <person name="Ralston E.J."/>
            <person name="Meyer B.J."/>
            <person name="Haag E.S."/>
        </authorList>
    </citation>
    <scope>NUCLEOTIDE SEQUENCE [LARGE SCALE GENOMIC DNA]</scope>
    <source>
        <strain evidence="7">JU1422</strain>
    </source>
</reference>
<keyword evidence="7" id="KW-1185">Reference proteome</keyword>
<dbReference type="OrthoDB" id="2401965at2759"/>
<evidence type="ECO:0000313" key="6">
    <source>
        <dbReference type="EMBL" id="PIC49279.1"/>
    </source>
</evidence>
<dbReference type="GO" id="GO:0005524">
    <property type="term" value="F:ATP binding"/>
    <property type="evidence" value="ECO:0007669"/>
    <property type="project" value="UniProtKB-KW"/>
</dbReference>
<feature type="domain" description="BTB" evidence="5">
    <location>
        <begin position="153"/>
        <end position="206"/>
    </location>
</feature>
<evidence type="ECO:0000256" key="4">
    <source>
        <dbReference type="RuleBase" id="RU003322"/>
    </source>
</evidence>
<dbReference type="PROSITE" id="PS01036">
    <property type="entry name" value="HSP70_3"/>
    <property type="match status" value="1"/>
</dbReference>
<evidence type="ECO:0000256" key="1">
    <source>
        <dbReference type="ARBA" id="ARBA00007381"/>
    </source>
</evidence>
<dbReference type="PROSITE" id="PS00297">
    <property type="entry name" value="HSP70_1"/>
    <property type="match status" value="1"/>
</dbReference>